<dbReference type="Pfam" id="PF08220">
    <property type="entry name" value="HTH_DeoR"/>
    <property type="match status" value="1"/>
</dbReference>
<evidence type="ECO:0000256" key="3">
    <source>
        <dbReference type="ARBA" id="ARBA00023163"/>
    </source>
</evidence>
<dbReference type="SUPFAM" id="SSF100950">
    <property type="entry name" value="NagB/RpiA/CoA transferase-like"/>
    <property type="match status" value="1"/>
</dbReference>
<dbReference type="InterPro" id="IPR036388">
    <property type="entry name" value="WH-like_DNA-bd_sf"/>
</dbReference>
<protein>
    <submittedName>
        <fullName evidence="5">DeoR family transcriptional regulator</fullName>
    </submittedName>
</protein>
<dbReference type="GO" id="GO:0003700">
    <property type="term" value="F:DNA-binding transcription factor activity"/>
    <property type="evidence" value="ECO:0007669"/>
    <property type="project" value="InterPro"/>
</dbReference>
<reference evidence="5 6" key="1">
    <citation type="submission" date="2019-03" db="EMBL/GenBank/DDBJ databases">
        <title>Freshwater and sediment microbial communities from various areas in North America, analyzing microbe dynamics in response to fracking.</title>
        <authorList>
            <person name="Lamendella R."/>
        </authorList>
    </citation>
    <scope>NUCLEOTIDE SEQUENCE [LARGE SCALE GENOMIC DNA]</scope>
    <source>
        <strain evidence="5 6">175.2</strain>
    </source>
</reference>
<dbReference type="RefSeq" id="WP_132308162.1">
    <property type="nucleotide sequence ID" value="NZ_SMAR01000002.1"/>
</dbReference>
<dbReference type="SMART" id="SM00420">
    <property type="entry name" value="HTH_DEOR"/>
    <property type="match status" value="1"/>
</dbReference>
<dbReference type="SUPFAM" id="SSF46785">
    <property type="entry name" value="Winged helix' DNA-binding domain"/>
    <property type="match status" value="1"/>
</dbReference>
<keyword evidence="1" id="KW-0805">Transcription regulation</keyword>
<dbReference type="PANTHER" id="PTHR30363:SF55">
    <property type="entry name" value="HTH-TYPE TRANSCRIPTIONAL REGULATOR ULAR"/>
    <property type="match status" value="1"/>
</dbReference>
<dbReference type="Gene3D" id="1.10.10.10">
    <property type="entry name" value="Winged helix-like DNA-binding domain superfamily/Winged helix DNA-binding domain"/>
    <property type="match status" value="1"/>
</dbReference>
<dbReference type="InterPro" id="IPR001034">
    <property type="entry name" value="DeoR_HTH"/>
</dbReference>
<comment type="caution">
    <text evidence="5">The sequence shown here is derived from an EMBL/GenBank/DDBJ whole genome shotgun (WGS) entry which is preliminary data.</text>
</comment>
<dbReference type="InterPro" id="IPR050313">
    <property type="entry name" value="Carb_Metab_HTH_regulators"/>
</dbReference>
<dbReference type="PRINTS" id="PR00037">
    <property type="entry name" value="HTHLACR"/>
</dbReference>
<keyword evidence="6" id="KW-1185">Reference proteome</keyword>
<dbReference type="InterPro" id="IPR011991">
    <property type="entry name" value="ArsR-like_HTH"/>
</dbReference>
<dbReference type="InterPro" id="IPR037171">
    <property type="entry name" value="NagB/RpiA_transferase-like"/>
</dbReference>
<keyword evidence="3" id="KW-0804">Transcription</keyword>
<evidence type="ECO:0000313" key="5">
    <source>
        <dbReference type="EMBL" id="TCT44645.1"/>
    </source>
</evidence>
<dbReference type="Proteomes" id="UP000295097">
    <property type="component" value="Unassembled WGS sequence"/>
</dbReference>
<dbReference type="GO" id="GO:0003677">
    <property type="term" value="F:DNA binding"/>
    <property type="evidence" value="ECO:0007669"/>
    <property type="project" value="UniProtKB-KW"/>
</dbReference>
<dbReference type="PANTHER" id="PTHR30363">
    <property type="entry name" value="HTH-TYPE TRANSCRIPTIONAL REGULATOR SRLR-RELATED"/>
    <property type="match status" value="1"/>
</dbReference>
<dbReference type="OrthoDB" id="9816363at2"/>
<accession>A0A4R3NXW8</accession>
<name>A0A4R3NXW8_9HYPH</name>
<evidence type="ECO:0000313" key="6">
    <source>
        <dbReference type="Proteomes" id="UP000295097"/>
    </source>
</evidence>
<dbReference type="InterPro" id="IPR014036">
    <property type="entry name" value="DeoR-like_C"/>
</dbReference>
<dbReference type="PROSITE" id="PS00894">
    <property type="entry name" value="HTH_DEOR_1"/>
    <property type="match status" value="1"/>
</dbReference>
<dbReference type="SMART" id="SM01134">
    <property type="entry name" value="DeoRC"/>
    <property type="match status" value="1"/>
</dbReference>
<dbReference type="PROSITE" id="PS51000">
    <property type="entry name" value="HTH_DEOR_2"/>
    <property type="match status" value="1"/>
</dbReference>
<dbReference type="Pfam" id="PF00455">
    <property type="entry name" value="DeoRC"/>
    <property type="match status" value="1"/>
</dbReference>
<evidence type="ECO:0000256" key="1">
    <source>
        <dbReference type="ARBA" id="ARBA00023015"/>
    </source>
</evidence>
<dbReference type="InterPro" id="IPR036390">
    <property type="entry name" value="WH_DNA-bd_sf"/>
</dbReference>
<evidence type="ECO:0000256" key="2">
    <source>
        <dbReference type="ARBA" id="ARBA00023125"/>
    </source>
</evidence>
<dbReference type="CDD" id="cd00090">
    <property type="entry name" value="HTH_ARSR"/>
    <property type="match status" value="1"/>
</dbReference>
<dbReference type="EMBL" id="SMAR01000002">
    <property type="protein sequence ID" value="TCT44645.1"/>
    <property type="molecule type" value="Genomic_DNA"/>
</dbReference>
<evidence type="ECO:0000259" key="4">
    <source>
        <dbReference type="PROSITE" id="PS51000"/>
    </source>
</evidence>
<keyword evidence="2" id="KW-0238">DNA-binding</keyword>
<sequence>MAELYRHEKIISLLAERPFLSVTELTDETGVSAATIRRDIDKLEKAGFGQRVHGGIASERLHAARRAVPLPFMENRDIAVDAKRAIARSAAGLVRDGTAIIVHGGSTCFHFGVAVANRNLRIFTHSMPLAAYLAEFGQCQLTMGGGDLHREPGIIYDRFSDERAFYASQFFAGALGINREGLLESNPLLVQLTREMAAYANETIVLVDSRKFSERPSTLSLPFTQIRRLVTDDGLSDANARMLEEEGIQYIIAEQKGDATP</sequence>
<dbReference type="AlphaFoldDB" id="A0A4R3NXW8"/>
<organism evidence="5 6">
    <name type="scientific">Martelella mediterranea</name>
    <dbReference type="NCBI Taxonomy" id="293089"/>
    <lineage>
        <taxon>Bacteria</taxon>
        <taxon>Pseudomonadati</taxon>
        <taxon>Pseudomonadota</taxon>
        <taxon>Alphaproteobacteria</taxon>
        <taxon>Hyphomicrobiales</taxon>
        <taxon>Aurantimonadaceae</taxon>
        <taxon>Martelella</taxon>
    </lineage>
</organism>
<proteinExistence type="predicted"/>
<feature type="domain" description="HTH deoR-type" evidence="4">
    <location>
        <begin position="3"/>
        <end position="58"/>
    </location>
</feature>
<gene>
    <name evidence="5" type="ORF">EDC90_1002195</name>
</gene>
<dbReference type="InterPro" id="IPR018356">
    <property type="entry name" value="Tscrpt_reg_HTH_DeoR_CS"/>
</dbReference>